<protein>
    <recommendedName>
        <fullName evidence="5">Cytochrome oxidase complex assembly protein 1</fullName>
    </recommendedName>
</protein>
<sequence>MNEPAAPTPAAKIPWYIEHRMRALLIMLGSFLVFGAVVFTTVFVLTVNHLKTTVPYQIAVERVVNYHGVQSNLGKPVEPTWLAAGQVNDKTGYTEMTFRIAGPTGKGVVRAVLERDPEDDASEWELVFLDVATYSDFGVEMVEIINDKPPTGVQLPEPTPEAKKKYGVEDEPTDEASDE</sequence>
<dbReference type="InterPro" id="IPR014807">
    <property type="entry name" value="Coa1"/>
</dbReference>
<keyword evidence="2" id="KW-0812">Transmembrane</keyword>
<dbReference type="EMBL" id="JACHGY010000001">
    <property type="protein sequence ID" value="MBB6429759.1"/>
    <property type="molecule type" value="Genomic_DNA"/>
</dbReference>
<keyword evidence="2" id="KW-0472">Membrane</keyword>
<evidence type="ECO:0000256" key="2">
    <source>
        <dbReference type="SAM" id="Phobius"/>
    </source>
</evidence>
<gene>
    <name evidence="3" type="ORF">HNQ40_001565</name>
</gene>
<accession>A0A7X0H8H8</accession>
<organism evidence="3 4">
    <name type="scientific">Algisphaera agarilytica</name>
    <dbReference type="NCBI Taxonomy" id="1385975"/>
    <lineage>
        <taxon>Bacteria</taxon>
        <taxon>Pseudomonadati</taxon>
        <taxon>Planctomycetota</taxon>
        <taxon>Phycisphaerae</taxon>
        <taxon>Phycisphaerales</taxon>
        <taxon>Phycisphaeraceae</taxon>
        <taxon>Algisphaera</taxon>
    </lineage>
</organism>
<dbReference type="Proteomes" id="UP000541810">
    <property type="component" value="Unassembled WGS sequence"/>
</dbReference>
<comment type="caution">
    <text evidence="3">The sequence shown here is derived from an EMBL/GenBank/DDBJ whole genome shotgun (WGS) entry which is preliminary data.</text>
</comment>
<keyword evidence="4" id="KW-1185">Reference proteome</keyword>
<evidence type="ECO:0000256" key="1">
    <source>
        <dbReference type="SAM" id="MobiDB-lite"/>
    </source>
</evidence>
<evidence type="ECO:0008006" key="5">
    <source>
        <dbReference type="Google" id="ProtNLM"/>
    </source>
</evidence>
<evidence type="ECO:0000313" key="3">
    <source>
        <dbReference type="EMBL" id="MBB6429759.1"/>
    </source>
</evidence>
<proteinExistence type="predicted"/>
<dbReference type="RefSeq" id="WP_184677322.1">
    <property type="nucleotide sequence ID" value="NZ_JACHGY010000001.1"/>
</dbReference>
<name>A0A7X0H8H8_9BACT</name>
<feature type="region of interest" description="Disordered" evidence="1">
    <location>
        <begin position="148"/>
        <end position="179"/>
    </location>
</feature>
<reference evidence="3 4" key="1">
    <citation type="submission" date="2020-08" db="EMBL/GenBank/DDBJ databases">
        <title>Genomic Encyclopedia of Type Strains, Phase IV (KMG-IV): sequencing the most valuable type-strain genomes for metagenomic binning, comparative biology and taxonomic classification.</title>
        <authorList>
            <person name="Goeker M."/>
        </authorList>
    </citation>
    <scope>NUCLEOTIDE SEQUENCE [LARGE SCALE GENOMIC DNA]</scope>
    <source>
        <strain evidence="3 4">DSM 103725</strain>
    </source>
</reference>
<feature type="transmembrane region" description="Helical" evidence="2">
    <location>
        <begin position="23"/>
        <end position="45"/>
    </location>
</feature>
<keyword evidence="2" id="KW-1133">Transmembrane helix</keyword>
<dbReference type="AlphaFoldDB" id="A0A7X0H8H8"/>
<feature type="compositionally biased region" description="Acidic residues" evidence="1">
    <location>
        <begin position="169"/>
        <end position="179"/>
    </location>
</feature>
<evidence type="ECO:0000313" key="4">
    <source>
        <dbReference type="Proteomes" id="UP000541810"/>
    </source>
</evidence>
<dbReference type="Pfam" id="PF08695">
    <property type="entry name" value="Coa1"/>
    <property type="match status" value="1"/>
</dbReference>